<keyword evidence="8" id="KW-0067">ATP-binding</keyword>
<dbReference type="Gene3D" id="3.40.50.2300">
    <property type="match status" value="2"/>
</dbReference>
<feature type="domain" description="Histidine kinase" evidence="15">
    <location>
        <begin position="167"/>
        <end position="390"/>
    </location>
</feature>
<keyword evidence="10" id="KW-0902">Two-component regulatory system</keyword>
<dbReference type="SMART" id="SM00388">
    <property type="entry name" value="HisKA"/>
    <property type="match status" value="1"/>
</dbReference>
<comment type="catalytic activity">
    <reaction evidence="1">
        <text>ATP + protein L-histidine = ADP + protein N-phospho-L-histidine.</text>
        <dbReference type="EC" id="2.7.13.3"/>
    </reaction>
</comment>
<evidence type="ECO:0000259" key="17">
    <source>
        <dbReference type="PROSITE" id="PS50894"/>
    </source>
</evidence>
<dbReference type="Pfam" id="PF01627">
    <property type="entry name" value="Hpt"/>
    <property type="match status" value="1"/>
</dbReference>
<protein>
    <recommendedName>
        <fullName evidence="3">histidine kinase</fullName>
        <ecNumber evidence="3">2.7.13.3</ecNumber>
    </recommendedName>
</protein>
<evidence type="ECO:0000256" key="1">
    <source>
        <dbReference type="ARBA" id="ARBA00000085"/>
    </source>
</evidence>
<feature type="modified residue" description="Phosphohistidine" evidence="12">
    <location>
        <position position="781"/>
    </location>
</feature>
<feature type="domain" description="Response regulatory" evidence="16">
    <location>
        <begin position="409"/>
        <end position="531"/>
    </location>
</feature>
<dbReference type="InterPro" id="IPR036097">
    <property type="entry name" value="HisK_dim/P_sf"/>
</dbReference>
<feature type="domain" description="Response regulatory" evidence="16">
    <location>
        <begin position="565"/>
        <end position="681"/>
    </location>
</feature>
<keyword evidence="18" id="KW-0418">Kinase</keyword>
<evidence type="ECO:0000256" key="2">
    <source>
        <dbReference type="ARBA" id="ARBA00004651"/>
    </source>
</evidence>
<feature type="modified residue" description="4-aspartylphosphate" evidence="13">
    <location>
        <position position="463"/>
    </location>
</feature>
<keyword evidence="7" id="KW-0547">Nucleotide-binding</keyword>
<evidence type="ECO:0000256" key="8">
    <source>
        <dbReference type="ARBA" id="ARBA00022840"/>
    </source>
</evidence>
<evidence type="ECO:0000256" key="13">
    <source>
        <dbReference type="PROSITE-ProRule" id="PRU00169"/>
    </source>
</evidence>
<sequence length="923" mass="102097">MSELDIILLTRALEVSAVGTILLDSDQRVVFWNDWMEKGACLHADEVLHRALFDIFPELANSRIARAVESALHSGLPTMLSHRLTPTPFPLFTASEKSDDRPPRMSQMVLIKAIRDAAEIRYCLIQIQDITNTVSRERMLRTQAQELQAAKESAQEANKAKSDFLANMSHEIRTPMNAIIGMTHLALKTELNPKQRDYITKVHSSAQSLLGIINDILDFSKIEAGKLTMESVPFYLEDVLNNVANLVALRAEEQGLEVNFHVSQGVPLNLIGDPLRLGQILVNLTNNAVKFTKKGNIVVSVRVIRHETSEHRVGLHFTVEDTGIGMSEEQMSRLFTAFTQADSSTTRRFGGTGLGLTISKRLVEMMHGRIWVESAPGVGSTFHFTAILGQKGTDRRRFRLPTRELVGMRVLVADDNPVSREILQKSFESFSFKVTCVASGEEAVFEMERAIATRHPYRMVYLDWQMGEMDGIRTAREITRRFPQAHIPKIVMVTAYSREDIILAADGAGIDAFLTKPINLSVLFETVLSVLKQDAERREGNGPREMVVSRGRIGETPRSDWRGVRALLVEDNEINQQVARELLEEEGMVVSIAGNGEEAVEAVRREPFDLVLMDVQMPIMDGYAASRAIRADERFKGLPIIAMTANAMAGDREKCMAAGMNDHISKPIHPVTMFATMARHVPARARLPEVAAVGPVVGPVVESGGRVEAPVLPPEPPREETGLPERLDGVDMLAGLANLNGNRKLYLKILGDVHARFQDVAARLRVELDGGNRDEARRLIHTFKGVVGTLGAREAQRLSGQIEEALVEGALERVEMLIPAWTPVVERMMHGLAGVNVGRETVVQPVVGVEPLDVDRLRGIFDKLAGLIEEGDSDAQECAIMARELLAGSPVAGSMERMAAQINDYEFEMARETLKGIVAELSL</sequence>
<dbReference type="SMART" id="SM00448">
    <property type="entry name" value="REC"/>
    <property type="match status" value="2"/>
</dbReference>
<evidence type="ECO:0000259" key="16">
    <source>
        <dbReference type="PROSITE" id="PS50110"/>
    </source>
</evidence>
<gene>
    <name evidence="18" type="primary">rcsC_19</name>
    <name evidence="18" type="ORF">SIID45300_00898</name>
</gene>
<keyword evidence="9" id="KW-1133">Transmembrane helix</keyword>
<dbReference type="Proteomes" id="UP001628193">
    <property type="component" value="Unassembled WGS sequence"/>
</dbReference>
<dbReference type="SUPFAM" id="SSF47226">
    <property type="entry name" value="Histidine-containing phosphotransfer domain, HPT domain"/>
    <property type="match status" value="1"/>
</dbReference>
<dbReference type="SUPFAM" id="SSF55874">
    <property type="entry name" value="ATPase domain of HSP90 chaperone/DNA topoisomerase II/histidine kinase"/>
    <property type="match status" value="1"/>
</dbReference>
<dbReference type="InterPro" id="IPR005467">
    <property type="entry name" value="His_kinase_dom"/>
</dbReference>
<evidence type="ECO:0000256" key="6">
    <source>
        <dbReference type="ARBA" id="ARBA00022692"/>
    </source>
</evidence>
<accession>A0ABQ0C6S6</accession>
<comment type="caution">
    <text evidence="18">The sequence shown here is derived from an EMBL/GenBank/DDBJ whole genome shotgun (WGS) entry which is preliminary data.</text>
</comment>
<evidence type="ECO:0000256" key="11">
    <source>
        <dbReference type="ARBA" id="ARBA00023136"/>
    </source>
</evidence>
<dbReference type="InterPro" id="IPR003661">
    <property type="entry name" value="HisK_dim/P_dom"/>
</dbReference>
<feature type="modified residue" description="4-aspartylphosphate" evidence="13">
    <location>
        <position position="614"/>
    </location>
</feature>
<dbReference type="InterPro" id="IPR011006">
    <property type="entry name" value="CheY-like_superfamily"/>
</dbReference>
<comment type="subcellular location">
    <subcellularLocation>
        <location evidence="2">Cell membrane</location>
        <topology evidence="2">Multi-pass membrane protein</topology>
    </subcellularLocation>
</comment>
<reference evidence="18 19" key="1">
    <citation type="submission" date="2024-09" db="EMBL/GenBank/DDBJ databases">
        <title>Draft genome sequence of Candidatus Magnetaquicoccaceae bacterium FCR-1.</title>
        <authorList>
            <person name="Shimoshige H."/>
            <person name="Shimamura S."/>
            <person name="Taoka A."/>
            <person name="Kobayashi H."/>
            <person name="Maekawa T."/>
        </authorList>
    </citation>
    <scope>NUCLEOTIDE SEQUENCE [LARGE SCALE GENOMIC DNA]</scope>
    <source>
        <strain evidence="18 19">FCR-1</strain>
    </source>
</reference>
<dbReference type="Pfam" id="PF00512">
    <property type="entry name" value="HisKA"/>
    <property type="match status" value="1"/>
</dbReference>
<evidence type="ECO:0000256" key="10">
    <source>
        <dbReference type="ARBA" id="ARBA00023012"/>
    </source>
</evidence>
<feature type="domain" description="HPt" evidence="17">
    <location>
        <begin position="742"/>
        <end position="842"/>
    </location>
</feature>
<dbReference type="Gene3D" id="1.20.120.160">
    <property type="entry name" value="HPT domain"/>
    <property type="match status" value="1"/>
</dbReference>
<dbReference type="CDD" id="cd00082">
    <property type="entry name" value="HisKA"/>
    <property type="match status" value="1"/>
</dbReference>
<dbReference type="PRINTS" id="PR00344">
    <property type="entry name" value="BCTRLSENSOR"/>
</dbReference>
<dbReference type="SMART" id="SM00387">
    <property type="entry name" value="HATPase_c"/>
    <property type="match status" value="1"/>
</dbReference>
<evidence type="ECO:0000256" key="4">
    <source>
        <dbReference type="ARBA" id="ARBA00022475"/>
    </source>
</evidence>
<keyword evidence="11" id="KW-0472">Membrane</keyword>
<dbReference type="PANTHER" id="PTHR45339">
    <property type="entry name" value="HYBRID SIGNAL TRANSDUCTION HISTIDINE KINASE J"/>
    <property type="match status" value="1"/>
</dbReference>
<dbReference type="InterPro" id="IPR036890">
    <property type="entry name" value="HATPase_C_sf"/>
</dbReference>
<evidence type="ECO:0000313" key="18">
    <source>
        <dbReference type="EMBL" id="GAB0056590.1"/>
    </source>
</evidence>
<feature type="coiled-coil region" evidence="14">
    <location>
        <begin position="137"/>
        <end position="167"/>
    </location>
</feature>
<dbReference type="SUPFAM" id="SSF55785">
    <property type="entry name" value="PYP-like sensor domain (PAS domain)"/>
    <property type="match status" value="1"/>
</dbReference>
<dbReference type="InterPro" id="IPR036641">
    <property type="entry name" value="HPT_dom_sf"/>
</dbReference>
<dbReference type="Gene3D" id="1.10.287.130">
    <property type="match status" value="1"/>
</dbReference>
<dbReference type="CDD" id="cd00130">
    <property type="entry name" value="PAS"/>
    <property type="match status" value="1"/>
</dbReference>
<dbReference type="InterPro" id="IPR008207">
    <property type="entry name" value="Sig_transdc_His_kin_Hpt_dom"/>
</dbReference>
<dbReference type="SUPFAM" id="SSF47384">
    <property type="entry name" value="Homodimeric domain of signal transducing histidine kinase"/>
    <property type="match status" value="1"/>
</dbReference>
<dbReference type="PROSITE" id="PS50894">
    <property type="entry name" value="HPT"/>
    <property type="match status" value="1"/>
</dbReference>
<evidence type="ECO:0000256" key="5">
    <source>
        <dbReference type="ARBA" id="ARBA00022553"/>
    </source>
</evidence>
<keyword evidence="18" id="KW-0808">Transferase</keyword>
<evidence type="ECO:0000256" key="7">
    <source>
        <dbReference type="ARBA" id="ARBA00022741"/>
    </source>
</evidence>
<organism evidence="18 19">
    <name type="scientific">Candidatus Magnetaquiglobus chichijimensis</name>
    <dbReference type="NCBI Taxonomy" id="3141448"/>
    <lineage>
        <taxon>Bacteria</taxon>
        <taxon>Pseudomonadati</taxon>
        <taxon>Pseudomonadota</taxon>
        <taxon>Magnetococcia</taxon>
        <taxon>Magnetococcales</taxon>
        <taxon>Candidatus Magnetaquicoccaceae</taxon>
        <taxon>Candidatus Magnetaquiglobus</taxon>
    </lineage>
</organism>
<keyword evidence="6" id="KW-0812">Transmembrane</keyword>
<keyword evidence="5 13" id="KW-0597">Phosphoprotein</keyword>
<proteinExistence type="predicted"/>
<dbReference type="Gene3D" id="3.30.450.20">
    <property type="entry name" value="PAS domain"/>
    <property type="match status" value="1"/>
</dbReference>
<keyword evidence="14" id="KW-0175">Coiled coil</keyword>
<dbReference type="InterPro" id="IPR000014">
    <property type="entry name" value="PAS"/>
</dbReference>
<dbReference type="CDD" id="cd16922">
    <property type="entry name" value="HATPase_EvgS-ArcB-TorS-like"/>
    <property type="match status" value="1"/>
</dbReference>
<dbReference type="PROSITE" id="PS50109">
    <property type="entry name" value="HIS_KIN"/>
    <property type="match status" value="1"/>
</dbReference>
<dbReference type="PANTHER" id="PTHR45339:SF1">
    <property type="entry name" value="HYBRID SIGNAL TRANSDUCTION HISTIDINE KINASE J"/>
    <property type="match status" value="1"/>
</dbReference>
<dbReference type="SMART" id="SM00091">
    <property type="entry name" value="PAS"/>
    <property type="match status" value="1"/>
</dbReference>
<dbReference type="GO" id="GO:0004673">
    <property type="term" value="F:protein histidine kinase activity"/>
    <property type="evidence" value="ECO:0007669"/>
    <property type="project" value="UniProtKB-EC"/>
</dbReference>
<dbReference type="InterPro" id="IPR004358">
    <property type="entry name" value="Sig_transdc_His_kin-like_C"/>
</dbReference>
<dbReference type="CDD" id="cd17546">
    <property type="entry name" value="REC_hyHK_CKI1_RcsC-like"/>
    <property type="match status" value="2"/>
</dbReference>
<dbReference type="EMBL" id="BAAFGK010000004">
    <property type="protein sequence ID" value="GAB0056590.1"/>
    <property type="molecule type" value="Genomic_DNA"/>
</dbReference>
<evidence type="ECO:0000259" key="15">
    <source>
        <dbReference type="PROSITE" id="PS50109"/>
    </source>
</evidence>
<dbReference type="Pfam" id="PF00072">
    <property type="entry name" value="Response_reg"/>
    <property type="match status" value="2"/>
</dbReference>
<dbReference type="SUPFAM" id="SSF52172">
    <property type="entry name" value="CheY-like"/>
    <property type="match status" value="2"/>
</dbReference>
<dbReference type="InterPro" id="IPR003594">
    <property type="entry name" value="HATPase_dom"/>
</dbReference>
<dbReference type="EC" id="2.7.13.3" evidence="3"/>
<dbReference type="Gene3D" id="3.30.565.10">
    <property type="entry name" value="Histidine kinase-like ATPase, C-terminal domain"/>
    <property type="match status" value="1"/>
</dbReference>
<name>A0ABQ0C6S6_9PROT</name>
<evidence type="ECO:0000256" key="9">
    <source>
        <dbReference type="ARBA" id="ARBA00022989"/>
    </source>
</evidence>
<evidence type="ECO:0000256" key="12">
    <source>
        <dbReference type="PROSITE-ProRule" id="PRU00110"/>
    </source>
</evidence>
<dbReference type="RefSeq" id="WP_420904316.1">
    <property type="nucleotide sequence ID" value="NZ_BAAFGK010000004.1"/>
</dbReference>
<evidence type="ECO:0000256" key="14">
    <source>
        <dbReference type="SAM" id="Coils"/>
    </source>
</evidence>
<evidence type="ECO:0000313" key="19">
    <source>
        <dbReference type="Proteomes" id="UP001628193"/>
    </source>
</evidence>
<dbReference type="Pfam" id="PF02518">
    <property type="entry name" value="HATPase_c"/>
    <property type="match status" value="1"/>
</dbReference>
<keyword evidence="19" id="KW-1185">Reference proteome</keyword>
<evidence type="ECO:0000256" key="3">
    <source>
        <dbReference type="ARBA" id="ARBA00012438"/>
    </source>
</evidence>
<dbReference type="InterPro" id="IPR035965">
    <property type="entry name" value="PAS-like_dom_sf"/>
</dbReference>
<dbReference type="InterPro" id="IPR001789">
    <property type="entry name" value="Sig_transdc_resp-reg_receiver"/>
</dbReference>
<dbReference type="PROSITE" id="PS50110">
    <property type="entry name" value="RESPONSE_REGULATORY"/>
    <property type="match status" value="2"/>
</dbReference>
<keyword evidence="4" id="KW-1003">Cell membrane</keyword>